<dbReference type="Proteomes" id="UP000625780">
    <property type="component" value="Unassembled WGS sequence"/>
</dbReference>
<protein>
    <recommendedName>
        <fullName evidence="4">Big-1 domain-containing protein</fullName>
    </recommendedName>
</protein>
<feature type="signal peptide" evidence="1">
    <location>
        <begin position="1"/>
        <end position="20"/>
    </location>
</feature>
<dbReference type="EMBL" id="BMFH01000001">
    <property type="protein sequence ID" value="GGD41620.1"/>
    <property type="molecule type" value="Genomic_DNA"/>
</dbReference>
<dbReference type="PROSITE" id="PS51257">
    <property type="entry name" value="PROKAR_LIPOPROTEIN"/>
    <property type="match status" value="1"/>
</dbReference>
<keyword evidence="3" id="KW-1185">Reference proteome</keyword>
<evidence type="ECO:0008006" key="4">
    <source>
        <dbReference type="Google" id="ProtNLM"/>
    </source>
</evidence>
<dbReference type="RefSeq" id="WP_188369211.1">
    <property type="nucleotide sequence ID" value="NZ_BMFH01000001.1"/>
</dbReference>
<name>A0ABQ1QQZ0_9FLAO</name>
<accession>A0ABQ1QQZ0</accession>
<feature type="chain" id="PRO_5047049395" description="Big-1 domain-containing protein" evidence="1">
    <location>
        <begin position="21"/>
        <end position="408"/>
    </location>
</feature>
<sequence>MRKLAFTVLCILALACSDPAVPVSTYSLQIMEVPDRANAGEQISLDFKGMGKGRPILFLRNSLGQSVLEGRDEGERLRFTLPGPYSKKSGPCHWSLVLADSVLRSGVIEIQPLAIDERIETYLGPRNVIAGPVDHTMLVTVPSDKFGNPMPDGTVLELQKQISEQYDSKEIQSGGMLAWDRIYAEEKASRAFLSVSAAGSTSKELTYDIHPALPEDFEIEYARFHPYADGNQVITFSTSTLKDTYGNIVSDGTMVSFSVIDADGKVLRTQGTTLNGVAEARMLHPDRGDTWTVTAHLAGVAGSQELEVEFLPVIRDFDLEWKADSRTVVVGPVDGFLDQFQPDGLRVTLTLFNEKGVNVMNRDAELSDGYAGFDLGNLSLSAGRYLTRVEIGGQSHEMLIELTDEDTE</sequence>
<proteinExistence type="predicted"/>
<organism evidence="2 3">
    <name type="scientific">Muriicola marianensis</name>
    <dbReference type="NCBI Taxonomy" id="1324801"/>
    <lineage>
        <taxon>Bacteria</taxon>
        <taxon>Pseudomonadati</taxon>
        <taxon>Bacteroidota</taxon>
        <taxon>Flavobacteriia</taxon>
        <taxon>Flavobacteriales</taxon>
        <taxon>Flavobacteriaceae</taxon>
        <taxon>Muriicola</taxon>
    </lineage>
</organism>
<gene>
    <name evidence="2" type="ORF">GCM10011361_05870</name>
</gene>
<dbReference type="InterPro" id="IPR013783">
    <property type="entry name" value="Ig-like_fold"/>
</dbReference>
<evidence type="ECO:0000256" key="1">
    <source>
        <dbReference type="SAM" id="SignalP"/>
    </source>
</evidence>
<reference evidence="3" key="1">
    <citation type="journal article" date="2019" name="Int. J. Syst. Evol. Microbiol.">
        <title>The Global Catalogue of Microorganisms (GCM) 10K type strain sequencing project: providing services to taxonomists for standard genome sequencing and annotation.</title>
        <authorList>
            <consortium name="The Broad Institute Genomics Platform"/>
            <consortium name="The Broad Institute Genome Sequencing Center for Infectious Disease"/>
            <person name="Wu L."/>
            <person name="Ma J."/>
        </authorList>
    </citation>
    <scope>NUCLEOTIDE SEQUENCE [LARGE SCALE GENOMIC DNA]</scope>
    <source>
        <strain evidence="3">CGMCC 1.12606</strain>
    </source>
</reference>
<dbReference type="Gene3D" id="2.60.40.10">
    <property type="entry name" value="Immunoglobulins"/>
    <property type="match status" value="1"/>
</dbReference>
<comment type="caution">
    <text evidence="2">The sequence shown here is derived from an EMBL/GenBank/DDBJ whole genome shotgun (WGS) entry which is preliminary data.</text>
</comment>
<evidence type="ECO:0000313" key="3">
    <source>
        <dbReference type="Proteomes" id="UP000625780"/>
    </source>
</evidence>
<evidence type="ECO:0000313" key="2">
    <source>
        <dbReference type="EMBL" id="GGD41620.1"/>
    </source>
</evidence>
<keyword evidence="1" id="KW-0732">Signal</keyword>